<sequence length="92" mass="10347">MQIRNSSLKQPSHRKQTRIIKGSPGKPYCQGDKVSNRFQCGGWNGGACGGESELEGGKRWWHDLELEVTHGLSLLSPMNPFWVFFVTLQVSE</sequence>
<feature type="region of interest" description="Disordered" evidence="1">
    <location>
        <begin position="1"/>
        <end position="24"/>
    </location>
</feature>
<proteinExistence type="predicted"/>
<dbReference type="AlphaFoldDB" id="A0AAD6VXY3"/>
<dbReference type="EMBL" id="JAQIZT010000007">
    <property type="protein sequence ID" value="KAJ6991621.1"/>
    <property type="molecule type" value="Genomic_DNA"/>
</dbReference>
<evidence type="ECO:0000313" key="2">
    <source>
        <dbReference type="EMBL" id="KAJ6991621.1"/>
    </source>
</evidence>
<name>A0AAD6VXY3_9ROSI</name>
<evidence type="ECO:0000256" key="1">
    <source>
        <dbReference type="SAM" id="MobiDB-lite"/>
    </source>
</evidence>
<protein>
    <submittedName>
        <fullName evidence="2">Uncharacterized protein</fullName>
    </submittedName>
</protein>
<evidence type="ECO:0000313" key="3">
    <source>
        <dbReference type="Proteomes" id="UP001164929"/>
    </source>
</evidence>
<feature type="compositionally biased region" description="Polar residues" evidence="1">
    <location>
        <begin position="1"/>
        <end position="10"/>
    </location>
</feature>
<comment type="caution">
    <text evidence="2">The sequence shown here is derived from an EMBL/GenBank/DDBJ whole genome shotgun (WGS) entry which is preliminary data.</text>
</comment>
<accession>A0AAD6VXY3</accession>
<dbReference type="Proteomes" id="UP001164929">
    <property type="component" value="Chromosome 7"/>
</dbReference>
<keyword evidence="3" id="KW-1185">Reference proteome</keyword>
<reference evidence="2" key="1">
    <citation type="journal article" date="2023" name="Mol. Ecol. Resour.">
        <title>Chromosome-level genome assembly of a triploid poplar Populus alba 'Berolinensis'.</title>
        <authorList>
            <person name="Chen S."/>
            <person name="Yu Y."/>
            <person name="Wang X."/>
            <person name="Wang S."/>
            <person name="Zhang T."/>
            <person name="Zhou Y."/>
            <person name="He R."/>
            <person name="Meng N."/>
            <person name="Wang Y."/>
            <person name="Liu W."/>
            <person name="Liu Z."/>
            <person name="Liu J."/>
            <person name="Guo Q."/>
            <person name="Huang H."/>
            <person name="Sederoff R.R."/>
            <person name="Wang G."/>
            <person name="Qu G."/>
            <person name="Chen S."/>
        </authorList>
    </citation>
    <scope>NUCLEOTIDE SEQUENCE</scope>
    <source>
        <strain evidence="2">SC-2020</strain>
    </source>
</reference>
<organism evidence="2 3">
    <name type="scientific">Populus alba x Populus x berolinensis</name>
    <dbReference type="NCBI Taxonomy" id="444605"/>
    <lineage>
        <taxon>Eukaryota</taxon>
        <taxon>Viridiplantae</taxon>
        <taxon>Streptophyta</taxon>
        <taxon>Embryophyta</taxon>
        <taxon>Tracheophyta</taxon>
        <taxon>Spermatophyta</taxon>
        <taxon>Magnoliopsida</taxon>
        <taxon>eudicotyledons</taxon>
        <taxon>Gunneridae</taxon>
        <taxon>Pentapetalae</taxon>
        <taxon>rosids</taxon>
        <taxon>fabids</taxon>
        <taxon>Malpighiales</taxon>
        <taxon>Salicaceae</taxon>
        <taxon>Saliceae</taxon>
        <taxon>Populus</taxon>
    </lineage>
</organism>
<gene>
    <name evidence="2" type="ORF">NC653_019712</name>
</gene>